<dbReference type="EMBL" id="SMMX01000003">
    <property type="protein sequence ID" value="TDA22765.1"/>
    <property type="molecule type" value="Genomic_DNA"/>
</dbReference>
<reference evidence="1 2" key="1">
    <citation type="journal article" date="2016" name="Nat. Microbiol.">
        <title>The Mouse Intestinal Bacterial Collection (miBC) provides host-specific insight into cultured diversity and functional potential of the gut microbiota.</title>
        <authorList>
            <person name="Lagkouvardos I."/>
            <person name="Pukall R."/>
            <person name="Abt B."/>
            <person name="Foesel B.U."/>
            <person name="Meier-Kolthoff J.P."/>
            <person name="Kumar N."/>
            <person name="Bresciani A."/>
            <person name="Martinez I."/>
            <person name="Just S."/>
            <person name="Ziegler C."/>
            <person name="Brugiroux S."/>
            <person name="Garzetti D."/>
            <person name="Wenning M."/>
            <person name="Bui T.P."/>
            <person name="Wang J."/>
            <person name="Hugenholtz F."/>
            <person name="Plugge C.M."/>
            <person name="Peterson D.A."/>
            <person name="Hornef M.W."/>
            <person name="Baines J.F."/>
            <person name="Smidt H."/>
            <person name="Walter J."/>
            <person name="Kristiansen K."/>
            <person name="Nielsen H.B."/>
            <person name="Haller D."/>
            <person name="Overmann J."/>
            <person name="Stecher B."/>
            <person name="Clavel T."/>
        </authorList>
    </citation>
    <scope>NUCLEOTIDE SEQUENCE [LARGE SCALE GENOMIC DNA]</scope>
    <source>
        <strain evidence="1 2">DSM 28560</strain>
    </source>
</reference>
<keyword evidence="2" id="KW-1185">Reference proteome</keyword>
<protein>
    <submittedName>
        <fullName evidence="1">Uncharacterized protein</fullName>
    </submittedName>
</protein>
<accession>A0A4R4FGL7</accession>
<comment type="caution">
    <text evidence="1">The sequence shown here is derived from an EMBL/GenBank/DDBJ whole genome shotgun (WGS) entry which is preliminary data.</text>
</comment>
<evidence type="ECO:0000313" key="1">
    <source>
        <dbReference type="EMBL" id="TDA22765.1"/>
    </source>
</evidence>
<sequence length="93" mass="10726">MRGETGERKDIWSIQKDCGNTSGRWTEGLIRLDLRRGRTSICPSRACGALPVALWRVEYQKPGKAIVNPSTQKKLEEYLKEEFLEKIRQFIMG</sequence>
<dbReference type="Proteomes" id="UP000295710">
    <property type="component" value="Unassembled WGS sequence"/>
</dbReference>
<dbReference type="AlphaFoldDB" id="A0A4R4FGL7"/>
<proteinExistence type="predicted"/>
<gene>
    <name evidence="1" type="ORF">E1963_05100</name>
</gene>
<organism evidence="1 2">
    <name type="scientific">Extibacter muris</name>
    <dbReference type="NCBI Taxonomy" id="1796622"/>
    <lineage>
        <taxon>Bacteria</taxon>
        <taxon>Bacillati</taxon>
        <taxon>Bacillota</taxon>
        <taxon>Clostridia</taxon>
        <taxon>Lachnospirales</taxon>
        <taxon>Lachnospiraceae</taxon>
        <taxon>Extibacter</taxon>
    </lineage>
</organism>
<name>A0A4R4FGL7_9FIRM</name>
<evidence type="ECO:0000313" key="2">
    <source>
        <dbReference type="Proteomes" id="UP000295710"/>
    </source>
</evidence>